<dbReference type="Proteomes" id="UP001165283">
    <property type="component" value="Unassembled WGS sequence"/>
</dbReference>
<organism evidence="2 3">
    <name type="scientific">Pseudonocardia humida</name>
    <dbReference type="NCBI Taxonomy" id="2800819"/>
    <lineage>
        <taxon>Bacteria</taxon>
        <taxon>Bacillati</taxon>
        <taxon>Actinomycetota</taxon>
        <taxon>Actinomycetes</taxon>
        <taxon>Pseudonocardiales</taxon>
        <taxon>Pseudonocardiaceae</taxon>
        <taxon>Pseudonocardia</taxon>
    </lineage>
</organism>
<feature type="domain" description="Thioredoxin" evidence="1">
    <location>
        <begin position="46"/>
        <end position="174"/>
    </location>
</feature>
<name>A0ABT1A2M9_9PSEU</name>
<proteinExistence type="predicted"/>
<evidence type="ECO:0000313" key="2">
    <source>
        <dbReference type="EMBL" id="MCO1657170.1"/>
    </source>
</evidence>
<accession>A0ABT1A2M9</accession>
<dbReference type="EMBL" id="JAGSOV010000040">
    <property type="protein sequence ID" value="MCO1657170.1"/>
    <property type="molecule type" value="Genomic_DNA"/>
</dbReference>
<dbReference type="Pfam" id="PF00578">
    <property type="entry name" value="AhpC-TSA"/>
    <property type="match status" value="1"/>
</dbReference>
<protein>
    <submittedName>
        <fullName evidence="2">Redoxin domain-containing protein</fullName>
    </submittedName>
</protein>
<dbReference type="Gene3D" id="3.40.30.10">
    <property type="entry name" value="Glutaredoxin"/>
    <property type="match status" value="1"/>
</dbReference>
<dbReference type="RefSeq" id="WP_252440610.1">
    <property type="nucleotide sequence ID" value="NZ_JAGSOV010000040.1"/>
</dbReference>
<evidence type="ECO:0000259" key="1">
    <source>
        <dbReference type="PROSITE" id="PS51352"/>
    </source>
</evidence>
<reference evidence="2" key="1">
    <citation type="submission" date="2021-04" db="EMBL/GenBank/DDBJ databases">
        <title>Pseudonocardia sp. nov., isolated from sandy soil of mangrove forest.</title>
        <authorList>
            <person name="Zan Z."/>
            <person name="Huang R."/>
            <person name="Liu W."/>
        </authorList>
    </citation>
    <scope>NUCLEOTIDE SEQUENCE</scope>
    <source>
        <strain evidence="2">S2-4</strain>
    </source>
</reference>
<dbReference type="InterPro" id="IPR013766">
    <property type="entry name" value="Thioredoxin_domain"/>
</dbReference>
<dbReference type="SUPFAM" id="SSF52833">
    <property type="entry name" value="Thioredoxin-like"/>
    <property type="match status" value="1"/>
</dbReference>
<dbReference type="PROSITE" id="PS51352">
    <property type="entry name" value="THIOREDOXIN_2"/>
    <property type="match status" value="1"/>
</dbReference>
<keyword evidence="3" id="KW-1185">Reference proteome</keyword>
<dbReference type="InterPro" id="IPR000866">
    <property type="entry name" value="AhpC/TSA"/>
</dbReference>
<gene>
    <name evidence="2" type="ORF">KDL28_19100</name>
</gene>
<sequence length="174" mass="18537">MLVAIVVLLAMLVLANMLLTWGMLRRLRALQDQVGAGFAAPVGNGLHPGDRAPDFSALTPAGDTVTRDEVVRGETVLVFLSPHCEACETHLPSVRELGRGARAAVAVVDGTREESGHLVDGLRGDVPVLFAPRAATDMLERYRVNSYPSSYVVGADGRITGSHLGLDELLPTRT</sequence>
<evidence type="ECO:0000313" key="3">
    <source>
        <dbReference type="Proteomes" id="UP001165283"/>
    </source>
</evidence>
<dbReference type="InterPro" id="IPR036249">
    <property type="entry name" value="Thioredoxin-like_sf"/>
</dbReference>
<comment type="caution">
    <text evidence="2">The sequence shown here is derived from an EMBL/GenBank/DDBJ whole genome shotgun (WGS) entry which is preliminary data.</text>
</comment>